<comment type="function">
    <text evidence="4">Also displays a weak uracil phosphoribosyltransferase activity which is not physiologically significant.</text>
</comment>
<dbReference type="InterPro" id="IPR050137">
    <property type="entry name" value="PyrR_bifunctional"/>
</dbReference>
<evidence type="ECO:0000256" key="5">
    <source>
        <dbReference type="SAM" id="MobiDB-lite"/>
    </source>
</evidence>
<dbReference type="CDD" id="cd06223">
    <property type="entry name" value="PRTases_typeI"/>
    <property type="match status" value="1"/>
</dbReference>
<dbReference type="SUPFAM" id="SSF53271">
    <property type="entry name" value="PRTase-like"/>
    <property type="match status" value="1"/>
</dbReference>
<name>D6ZAN0_SEGRD</name>
<dbReference type="RefSeq" id="WP_013139216.1">
    <property type="nucleotide sequence ID" value="NC_014168.1"/>
</dbReference>
<comment type="function">
    <text evidence="4">Regulates the transcription of the pyrimidine nucleotide (pyr) operon in response to exogenous pyrimidines.</text>
</comment>
<dbReference type="InterPro" id="IPR000836">
    <property type="entry name" value="PRTase_dom"/>
</dbReference>
<feature type="short sequence motif" description="PRPP-binding" evidence="4">
    <location>
        <begin position="125"/>
        <end position="137"/>
    </location>
</feature>
<dbReference type="HOGENOM" id="CLU_094234_2_1_11"/>
<keyword evidence="3 4" id="KW-0804">Transcription</keyword>
<reference evidence="7 8" key="1">
    <citation type="journal article" date="2010" name="Stand. Genomic Sci.">
        <title>Complete genome sequence of Segniliparus rotundus type strain (CDC 1076).</title>
        <authorList>
            <person name="Sikorski J."/>
            <person name="Lapidus A."/>
            <person name="Copeland A."/>
            <person name="Misra M."/>
            <person name="Glavina Del Rio T."/>
            <person name="Nolan M."/>
            <person name="Lucas S."/>
            <person name="Chen F."/>
            <person name="Tice H."/>
            <person name="Cheng J.F."/>
            <person name="Jando M."/>
            <person name="Schneider S."/>
            <person name="Bruce D."/>
            <person name="Goodwin L."/>
            <person name="Pitluck S."/>
            <person name="Liolios K."/>
            <person name="Mikhailova N."/>
            <person name="Pati A."/>
            <person name="Ivanova N."/>
            <person name="Mavromatis K."/>
            <person name="Chen A."/>
            <person name="Palaniappan K."/>
            <person name="Chertkov O."/>
            <person name="Land M."/>
            <person name="Hauser L."/>
            <person name="Chang Y.J."/>
            <person name="Jeffries C.D."/>
            <person name="Brettin T."/>
            <person name="Detter J.C."/>
            <person name="Han C."/>
            <person name="Rohde M."/>
            <person name="Goker M."/>
            <person name="Bristow J."/>
            <person name="Eisen J.A."/>
            <person name="Markowitz V."/>
            <person name="Hugenholtz P."/>
            <person name="Kyrpides N.C."/>
            <person name="Klenk H.P."/>
        </authorList>
    </citation>
    <scope>NUCLEOTIDE SEQUENCE [LARGE SCALE GENOMIC DNA]</scope>
    <source>
        <strain evidence="8">ATCC BAA-972 / CDC 1076 / CIP 108378 / DSM 44985 / JCM 13578</strain>
    </source>
</reference>
<dbReference type="OrthoDB" id="9802227at2"/>
<accession>D6ZAN0</accession>
<dbReference type="KEGG" id="srt:Srot_2317"/>
<keyword evidence="2 4" id="KW-0805">Transcription regulation</keyword>
<comment type="similarity">
    <text evidence="1 4">Belongs to the purine/pyrimidine phosphoribosyltransferase family. PyrR subfamily.</text>
</comment>
<dbReference type="InterPro" id="IPR023050">
    <property type="entry name" value="PyrR"/>
</dbReference>
<feature type="region of interest" description="Disordered" evidence="5">
    <location>
        <begin position="1"/>
        <end position="21"/>
    </location>
</feature>
<dbReference type="EC" id="2.4.2.9" evidence="4"/>
<keyword evidence="8" id="KW-1185">Reference proteome</keyword>
<keyword evidence="4 7" id="KW-0808">Transferase</keyword>
<dbReference type="NCBIfam" id="NF003547">
    <property type="entry name" value="PRK05205.1-3"/>
    <property type="match status" value="1"/>
</dbReference>
<dbReference type="STRING" id="640132.Srot_2317"/>
<dbReference type="Proteomes" id="UP000002247">
    <property type="component" value="Chromosome"/>
</dbReference>
<dbReference type="HAMAP" id="MF_01219">
    <property type="entry name" value="PyrR"/>
    <property type="match status" value="1"/>
</dbReference>
<evidence type="ECO:0000256" key="1">
    <source>
        <dbReference type="ARBA" id="ARBA00005565"/>
    </source>
</evidence>
<dbReference type="EMBL" id="CP001958">
    <property type="protein sequence ID" value="ADG98766.1"/>
    <property type="molecule type" value="Genomic_DNA"/>
</dbReference>
<dbReference type="PANTHER" id="PTHR11608:SF0">
    <property type="entry name" value="BIFUNCTIONAL PROTEIN PYRR"/>
    <property type="match status" value="1"/>
</dbReference>
<organism evidence="7 8">
    <name type="scientific">Segniliparus rotundus (strain ATCC BAA-972 / CDC 1076 / CIP 108378 / DSM 44985 / JCM 13578)</name>
    <dbReference type="NCBI Taxonomy" id="640132"/>
    <lineage>
        <taxon>Bacteria</taxon>
        <taxon>Bacillati</taxon>
        <taxon>Actinomycetota</taxon>
        <taxon>Actinomycetes</taxon>
        <taxon>Mycobacteriales</taxon>
        <taxon>Segniliparaceae</taxon>
        <taxon>Segniliparus</taxon>
    </lineage>
</organism>
<proteinExistence type="inferred from homology"/>
<evidence type="ECO:0000259" key="6">
    <source>
        <dbReference type="Pfam" id="PF00156"/>
    </source>
</evidence>
<sequence>MTHNSPFSEAPTADGQPVQPGARPAERLLLDAADLSRCVARIAHEIIETTSPDRPSALPVVLLGVPTRGVHLARRLAAEVERFSGAKVPWGSLDITLYRDDLRERPNRPLSATEIPSPGVDGSVVILVDDVLFSGRSVRAALDALRDLGRPAVVKLAVLVDRGHRELPMRADYVGRNIPTARSEGVAVRLVEHDGRDEVALIRALPAAGGPRSGA</sequence>
<evidence type="ECO:0000313" key="8">
    <source>
        <dbReference type="Proteomes" id="UP000002247"/>
    </source>
</evidence>
<dbReference type="eggNOG" id="COG2065">
    <property type="taxonomic scope" value="Bacteria"/>
</dbReference>
<dbReference type="FunFam" id="3.40.50.2020:FF:000020">
    <property type="entry name" value="Bifunctional protein PyrR"/>
    <property type="match status" value="1"/>
</dbReference>
<dbReference type="Gene3D" id="3.40.50.2020">
    <property type="match status" value="1"/>
</dbReference>
<feature type="domain" description="Phosphoribosyltransferase" evidence="6">
    <location>
        <begin position="37"/>
        <end position="180"/>
    </location>
</feature>
<dbReference type="InterPro" id="IPR029057">
    <property type="entry name" value="PRTase-like"/>
</dbReference>
<keyword evidence="4 7" id="KW-0328">Glycosyltransferase</keyword>
<evidence type="ECO:0000256" key="4">
    <source>
        <dbReference type="HAMAP-Rule" id="MF_01219"/>
    </source>
</evidence>
<dbReference type="GO" id="GO:0006355">
    <property type="term" value="P:regulation of DNA-templated transcription"/>
    <property type="evidence" value="ECO:0007669"/>
    <property type="project" value="UniProtKB-UniRule"/>
</dbReference>
<dbReference type="PANTHER" id="PTHR11608">
    <property type="entry name" value="BIFUNCTIONAL PROTEIN PYRR"/>
    <property type="match status" value="1"/>
</dbReference>
<comment type="catalytic activity">
    <reaction evidence="4">
        <text>UMP + diphosphate = 5-phospho-alpha-D-ribose 1-diphosphate + uracil</text>
        <dbReference type="Rhea" id="RHEA:13017"/>
        <dbReference type="ChEBI" id="CHEBI:17568"/>
        <dbReference type="ChEBI" id="CHEBI:33019"/>
        <dbReference type="ChEBI" id="CHEBI:57865"/>
        <dbReference type="ChEBI" id="CHEBI:58017"/>
        <dbReference type="EC" id="2.4.2.9"/>
    </reaction>
</comment>
<dbReference type="NCBIfam" id="NF003549">
    <property type="entry name" value="PRK05205.1-5"/>
    <property type="match status" value="1"/>
</dbReference>
<evidence type="ECO:0000256" key="2">
    <source>
        <dbReference type="ARBA" id="ARBA00023015"/>
    </source>
</evidence>
<dbReference type="AlphaFoldDB" id="D6ZAN0"/>
<gene>
    <name evidence="4" type="primary">pyrR</name>
    <name evidence="7" type="ordered locus">Srot_2317</name>
</gene>
<dbReference type="GO" id="GO:0004845">
    <property type="term" value="F:uracil phosphoribosyltransferase activity"/>
    <property type="evidence" value="ECO:0007669"/>
    <property type="project" value="UniProtKB-UniRule"/>
</dbReference>
<evidence type="ECO:0000256" key="3">
    <source>
        <dbReference type="ARBA" id="ARBA00023163"/>
    </source>
</evidence>
<dbReference type="Pfam" id="PF00156">
    <property type="entry name" value="Pribosyltran"/>
    <property type="match status" value="1"/>
</dbReference>
<protein>
    <recommendedName>
        <fullName evidence="4">Bifunctional protein PyrR</fullName>
    </recommendedName>
    <domain>
        <recommendedName>
            <fullName evidence="4">Pyrimidine operon regulatory protein</fullName>
        </recommendedName>
    </domain>
    <domain>
        <recommendedName>
            <fullName evidence="4">Uracil phosphoribosyltransferase</fullName>
            <shortName evidence="4">UPRTase</shortName>
            <ecNumber evidence="4">2.4.2.9</ecNumber>
        </recommendedName>
    </domain>
</protein>
<evidence type="ECO:0000313" key="7">
    <source>
        <dbReference type="EMBL" id="ADG98766.1"/>
    </source>
</evidence>